<accession>A0ABV7QCP1</accession>
<feature type="transmembrane region" description="Helical" evidence="6">
    <location>
        <begin position="319"/>
        <end position="340"/>
    </location>
</feature>
<feature type="transmembrane region" description="Helical" evidence="6">
    <location>
        <begin position="227"/>
        <end position="250"/>
    </location>
</feature>
<gene>
    <name evidence="8" type="ORF">ACFORO_05705</name>
</gene>
<dbReference type="InterPro" id="IPR020846">
    <property type="entry name" value="MFS_dom"/>
</dbReference>
<keyword evidence="4 6" id="KW-1133">Transmembrane helix</keyword>
<dbReference type="PRINTS" id="PR01035">
    <property type="entry name" value="TCRTETA"/>
</dbReference>
<feature type="transmembrane region" description="Helical" evidence="6">
    <location>
        <begin position="294"/>
        <end position="313"/>
    </location>
</feature>
<dbReference type="EMBL" id="JBHRWI010000006">
    <property type="protein sequence ID" value="MFC3509649.1"/>
    <property type="molecule type" value="Genomic_DNA"/>
</dbReference>
<dbReference type="InterPro" id="IPR001958">
    <property type="entry name" value="Tet-R_TetA/multi-R_MdtG-like"/>
</dbReference>
<evidence type="ECO:0000256" key="3">
    <source>
        <dbReference type="ARBA" id="ARBA00022692"/>
    </source>
</evidence>
<feature type="transmembrane region" description="Helical" evidence="6">
    <location>
        <begin position="262"/>
        <end position="282"/>
    </location>
</feature>
<feature type="transmembrane region" description="Helical" evidence="6">
    <location>
        <begin position="113"/>
        <end position="134"/>
    </location>
</feature>
<evidence type="ECO:0000256" key="2">
    <source>
        <dbReference type="ARBA" id="ARBA00022475"/>
    </source>
</evidence>
<feature type="transmembrane region" description="Helical" evidence="6">
    <location>
        <begin position="61"/>
        <end position="82"/>
    </location>
</feature>
<feature type="transmembrane region" description="Helical" evidence="6">
    <location>
        <begin position="23"/>
        <end position="49"/>
    </location>
</feature>
<feature type="transmembrane region" description="Helical" evidence="6">
    <location>
        <begin position="383"/>
        <end position="402"/>
    </location>
</feature>
<dbReference type="PANTHER" id="PTHR43124:SF3">
    <property type="entry name" value="CHLORAMPHENICOL EFFLUX PUMP RV0191"/>
    <property type="match status" value="1"/>
</dbReference>
<protein>
    <submittedName>
        <fullName evidence="8">MFS transporter</fullName>
    </submittedName>
</protein>
<feature type="transmembrane region" description="Helical" evidence="6">
    <location>
        <begin position="89"/>
        <end position="107"/>
    </location>
</feature>
<dbReference type="RefSeq" id="WP_377867666.1">
    <property type="nucleotide sequence ID" value="NZ_JBHMAY010000001.1"/>
</dbReference>
<dbReference type="Pfam" id="PF07690">
    <property type="entry name" value="MFS_1"/>
    <property type="match status" value="1"/>
</dbReference>
<evidence type="ECO:0000256" key="6">
    <source>
        <dbReference type="SAM" id="Phobius"/>
    </source>
</evidence>
<evidence type="ECO:0000313" key="9">
    <source>
        <dbReference type="Proteomes" id="UP001595764"/>
    </source>
</evidence>
<sequence>MDAEPAIGTTPSHRIRPPVRNSAALIVLLASAALGAEAGAVLGPVVVMIRDEFRLSPGQAGLVIAMHGLLIAACAPVAGTLVDRIGTKRLLAAALVAYGVFGGLGALSGNYPLLLLIRALFGVAVGVMTVAYTVGMLTLRHSRDRATVMGYQSGIGNVGQVLWPLLAGIVGGLDIGWRGPFLLYLIALPLAAAAVWLVPDTRRDSSEFSGRPADAVRMRSVIREAPVLLWLYALIFVVAVLLYALVAFLPQRLSQLGVSDPLAVAGFLAAATGPAAVVGMVYGRLQARLRPRTILVLALALPAAGFALLSLAAGPLLLLFGSALIGVGIGLVMPAVPTLASEAVTAAALGRATSWIYALFPLGNFAAPLLLGPLASGPFGFRAVFGVSAAISLLSALGYFAGLRRVRFGAKNPSGQESEN</sequence>
<reference evidence="9" key="1">
    <citation type="journal article" date="2019" name="Int. J. Syst. Evol. Microbiol.">
        <title>The Global Catalogue of Microorganisms (GCM) 10K type strain sequencing project: providing services to taxonomists for standard genome sequencing and annotation.</title>
        <authorList>
            <consortium name="The Broad Institute Genomics Platform"/>
            <consortium name="The Broad Institute Genome Sequencing Center for Infectious Disease"/>
            <person name="Wu L."/>
            <person name="Ma J."/>
        </authorList>
    </citation>
    <scope>NUCLEOTIDE SEQUENCE [LARGE SCALE GENOMIC DNA]</scope>
    <source>
        <strain evidence="9">CGMCC 4.7682</strain>
    </source>
</reference>
<keyword evidence="9" id="KW-1185">Reference proteome</keyword>
<dbReference type="InterPro" id="IPR036259">
    <property type="entry name" value="MFS_trans_sf"/>
</dbReference>
<proteinExistence type="predicted"/>
<evidence type="ECO:0000256" key="1">
    <source>
        <dbReference type="ARBA" id="ARBA00004651"/>
    </source>
</evidence>
<feature type="domain" description="Major facilitator superfamily (MFS) profile" evidence="7">
    <location>
        <begin position="23"/>
        <end position="407"/>
    </location>
</feature>
<dbReference type="InterPro" id="IPR050189">
    <property type="entry name" value="MFS_Efflux_Transporters"/>
</dbReference>
<feature type="transmembrane region" description="Helical" evidence="6">
    <location>
        <begin position="352"/>
        <end position="371"/>
    </location>
</feature>
<evidence type="ECO:0000259" key="7">
    <source>
        <dbReference type="PROSITE" id="PS50850"/>
    </source>
</evidence>
<dbReference type="Proteomes" id="UP001595764">
    <property type="component" value="Unassembled WGS sequence"/>
</dbReference>
<keyword evidence="5 6" id="KW-0472">Membrane</keyword>
<evidence type="ECO:0000313" key="8">
    <source>
        <dbReference type="EMBL" id="MFC3509649.1"/>
    </source>
</evidence>
<feature type="transmembrane region" description="Helical" evidence="6">
    <location>
        <begin position="181"/>
        <end position="198"/>
    </location>
</feature>
<keyword evidence="3 6" id="KW-0812">Transmembrane</keyword>
<comment type="subcellular location">
    <subcellularLocation>
        <location evidence="1">Cell membrane</location>
        <topology evidence="1">Multi-pass membrane protein</topology>
    </subcellularLocation>
</comment>
<feature type="transmembrane region" description="Helical" evidence="6">
    <location>
        <begin position="155"/>
        <end position="175"/>
    </location>
</feature>
<dbReference type="PROSITE" id="PS50850">
    <property type="entry name" value="MFS"/>
    <property type="match status" value="1"/>
</dbReference>
<dbReference type="PANTHER" id="PTHR43124">
    <property type="entry name" value="PURINE EFFLUX PUMP PBUE"/>
    <property type="match status" value="1"/>
</dbReference>
<name>A0ABV7QCP1_9PSEU</name>
<organism evidence="8 9">
    <name type="scientific">Amycolatopsis halotolerans</name>
    <dbReference type="NCBI Taxonomy" id="330083"/>
    <lineage>
        <taxon>Bacteria</taxon>
        <taxon>Bacillati</taxon>
        <taxon>Actinomycetota</taxon>
        <taxon>Actinomycetes</taxon>
        <taxon>Pseudonocardiales</taxon>
        <taxon>Pseudonocardiaceae</taxon>
        <taxon>Amycolatopsis</taxon>
    </lineage>
</organism>
<dbReference type="SUPFAM" id="SSF103473">
    <property type="entry name" value="MFS general substrate transporter"/>
    <property type="match status" value="1"/>
</dbReference>
<comment type="caution">
    <text evidence="8">The sequence shown here is derived from an EMBL/GenBank/DDBJ whole genome shotgun (WGS) entry which is preliminary data.</text>
</comment>
<evidence type="ECO:0000256" key="5">
    <source>
        <dbReference type="ARBA" id="ARBA00023136"/>
    </source>
</evidence>
<keyword evidence="2" id="KW-1003">Cell membrane</keyword>
<dbReference type="InterPro" id="IPR011701">
    <property type="entry name" value="MFS"/>
</dbReference>
<evidence type="ECO:0000256" key="4">
    <source>
        <dbReference type="ARBA" id="ARBA00022989"/>
    </source>
</evidence>
<dbReference type="Gene3D" id="1.20.1250.20">
    <property type="entry name" value="MFS general substrate transporter like domains"/>
    <property type="match status" value="1"/>
</dbReference>